<feature type="compositionally biased region" description="Low complexity" evidence="1">
    <location>
        <begin position="243"/>
        <end position="285"/>
    </location>
</feature>
<feature type="region of interest" description="Disordered" evidence="1">
    <location>
        <begin position="1285"/>
        <end position="1344"/>
    </location>
</feature>
<feature type="compositionally biased region" description="Low complexity" evidence="1">
    <location>
        <begin position="1947"/>
        <end position="1958"/>
    </location>
</feature>
<feature type="compositionally biased region" description="Low complexity" evidence="1">
    <location>
        <begin position="1693"/>
        <end position="1703"/>
    </location>
</feature>
<feature type="compositionally biased region" description="Low complexity" evidence="1">
    <location>
        <begin position="653"/>
        <end position="663"/>
    </location>
</feature>
<feature type="compositionally biased region" description="Low complexity" evidence="1">
    <location>
        <begin position="186"/>
        <end position="211"/>
    </location>
</feature>
<dbReference type="EnsemblMetazoa" id="BGLB021031-RB">
    <property type="protein sequence ID" value="BGLB021031-PB"/>
    <property type="gene ID" value="BGLB021031"/>
</dbReference>
<proteinExistence type="predicted"/>
<feature type="region of interest" description="Disordered" evidence="1">
    <location>
        <begin position="2800"/>
        <end position="2819"/>
    </location>
</feature>
<feature type="compositionally biased region" description="Low complexity" evidence="1">
    <location>
        <begin position="1197"/>
        <end position="1211"/>
    </location>
</feature>
<gene>
    <name evidence="2" type="primary">106075768</name>
</gene>
<evidence type="ECO:0000256" key="1">
    <source>
        <dbReference type="SAM" id="MobiDB-lite"/>
    </source>
</evidence>
<feature type="compositionally biased region" description="Low complexity" evidence="1">
    <location>
        <begin position="773"/>
        <end position="782"/>
    </location>
</feature>
<feature type="compositionally biased region" description="Basic and acidic residues" evidence="1">
    <location>
        <begin position="1757"/>
        <end position="1790"/>
    </location>
</feature>
<feature type="region of interest" description="Disordered" evidence="1">
    <location>
        <begin position="431"/>
        <end position="451"/>
    </location>
</feature>
<feature type="compositionally biased region" description="Basic and acidic residues" evidence="1">
    <location>
        <begin position="2167"/>
        <end position="2179"/>
    </location>
</feature>
<feature type="compositionally biased region" description="Basic and acidic residues" evidence="1">
    <location>
        <begin position="814"/>
        <end position="825"/>
    </location>
</feature>
<feature type="compositionally biased region" description="Basic and acidic residues" evidence="1">
    <location>
        <begin position="2039"/>
        <end position="2048"/>
    </location>
</feature>
<feature type="compositionally biased region" description="Basic and acidic residues" evidence="1">
    <location>
        <begin position="684"/>
        <end position="725"/>
    </location>
</feature>
<feature type="compositionally biased region" description="Low complexity" evidence="1">
    <location>
        <begin position="799"/>
        <end position="809"/>
    </location>
</feature>
<feature type="region of interest" description="Disordered" evidence="1">
    <location>
        <begin position="948"/>
        <end position="973"/>
    </location>
</feature>
<feature type="compositionally biased region" description="Low complexity" evidence="1">
    <location>
        <begin position="1667"/>
        <end position="1677"/>
    </location>
</feature>
<sequence>MSRAMETVQVGEKDVILTHELKRDLVMELKKRNFKSTPSEHLWAIDAGRKPKEILTSSRKGDAWKRNSLGKPEGGWPTFLKSPFLNGEGEKKNKNDILNGNLIINRRGESVSSSSTISPPDSPGELSSSNRRSFTLISSSRSGSRSSRMSPRLSSSTSSLNRTRMPETSAPPLIPPPKGFLQRQASLSSSTSSLCSEKRFSLPQQPSQADLPSPPPPLESSFHSDTSSMSQTLPPPPPQYEDTPAAADASFSSTSSSSTEVPSPAMSRSSKSSSSTSHTPHAPAFSTPPPSPPPPPPPPGLDISFSSSSTIPPPSADSPAASDLESSSHLHVPHVDSRKNSMSPSEVLGIFDLALEGQGLSVSTYTDTPSDFTTETFSPTFKFSSISDDLLNSNYEDQPLVDPFSPGVNSVPDKEDAPNESNHQIIKDVSTHVSQLGPVSTSQKTDKETSSLTEAAVESQILRRYSSSEQHIPVEISELSPISREARKKRPQSFMVTKLRPDVKTVRQQIKPGTVEDLASLFTNMKHHYMTSPTKEKEEINFDIKEKIKEIKSYEQPSESGSLPTSPRDLIMSNEISPRKQSSHRSSSSSSNSEDETKTLDKRISDSSRSSSEHSLHLEKKYVERKLSVSSRSSSEHSLHLEKKEEHLERKLSVSSRSSSGHSLHLEKKEEHLVRKLSVSSRSSSEHSLEKKEEHLERKLSVRSRSSSEHSLHLEKKEEHVERKLSVSSRSSSEHSLQEHLELAKKLSSGSRSSSDQKLHVGHAQEPERKLFSSSRSSSESSLHQKHTDGHWEQQRKLSISSSSTSEQSLHLAHKQEHLEQERKLSVSSRSSSEPNMHQEQQLHKALSTSSSSSSEESLKGISKSDDSVYTSIMYAFSEQGIKSPLQASKTHDSMPHLNSDHSFQETATGLHAYKSDSNILSSSTGHGSKLSGGFDFLSASREIMKQITSRGSSRNSSFRKTNATEDIKPETDPDMRIKESMDLSPKVINEGIATRTTSEIESGDTHGQSHSLDLHVNIDPRQDSHTSLIPRLNPHAVDTHDTGKDVSEVILDLPVNHLASKAIFGEQHAGGEVGRHLEWDTHLHKKENEQKEDHAYEMKKGADIERNWDQSASEFIQAKPSVSDSVTARSNIVLNNTQHIDLSIRELRDNTLYENENEHKPTHLDVEREETSGFALKPEIALSDLFSQLKGRNSPSSRSRSSSSSSSSKSSKSETHVDDSNDPVGIQLDMIDKQGGSFPSHESLLDSPHSDKEEDTMSSERKAVHAAETTPDDAIAHFSSVLDFHEDSSSSSSSSSDESEEGKEGQHDTPLERNTPHAVEGPSTHVSNVTPSHEDGLHEQTGETGLFAHRVVSVDEPRGRGDERAGEVTETEVARNLRQEVALSSASKPEPWYFSSTSYVFETNKEHPDENKLIDNQSNDFLSILDDIQIDKDLSFNSHNQETNSAVFSKENQIKSGSNSDSKDSSDSVTKDSSDSDSKDSSDSDDSDINQKPISQKYVVNEHTVNDHVIPDSQPQEISLKKVISNFEARSVASSDSEPKSSKSHNTDREPFNLRQRKSDLDEAIRQQHFRISAHVGDHDRSSRDNSFDEARSVRGSVSSLKSDVPAKETVFNSSFFKESPLATKKLDHSKPSTPTSVIDSGPVLWSSHEQVTSFLSQTEKKKSKSSSSSSSSSSKNHPLIKNVKEEAKRITSSSSSTPSSPKKQGPTQGKEREILSDLTSHNNVSSADDKDHVTPARASIFRHRSLTRSRSSSRSSDKDRTSKAIDESELLTKDRFKALRQSFERKAQQDQNSEISTSFRVNNNTSNSKEHKPIIRGNSWSKTEAIREPGNKLTGQVSNEPRPQQKLLPDLFKGYSGGKTSFPNYFSGDVENSLTDPYHLNAKPDKHKQDYNKSEESESDSDTSASSKDDSKDNIKRKLSGQRNKQIRYSYDLQTGEARRESLSKKVSNKSNTSNSQFEDVFLQPRDDDSSSSSESDTNLSVKNARNQAQKHSYKESSSSSSSDDENPMTAIVGEVSSFGIRKRVTTQEETTLSPPQDDHLTDGHSEQNSADIYLIQDGKGDYYALQEVEENEGKSEETNVKAHIISTNGMTNGYSLDTHESNLTVDSSDVDDDKAREVIDAFLDSQAFFSKRQDKSLHTSSSLNQDISQAATYHNGGDAGWGRHAGERDTERRTTTWHEAPPEEVLSRPGPSTVVVHQSGFDEGRHNSSRMSGDYTATSIHAHDDVGSASQLYQLNSAYSSPHNTSQQISHLSDQSIPSGYVLLSPTSASLQQPSLMVNFNQGHYGVSPYATTPITVTTTTQAVVGEKVDMKIDFSPPIRTSEERPMAPPETISSPHSEHDVTGTNYVIRTVPNKSSLKKTSQFDNDVLYTKSDTLTADVRLGGQNREILLKPYEEAPLTYSTNETYAPTLHGGTMYQVKTRPSSHSPSHDNYVTSDSHARPLRDSYYKSDPREASDLYRVRNLSTSVPDTLHHVTENTRGRQANRAPGFNDTDRSYRIIGGSGQKHHSPDRFFKNAKLSLRKDEYAAPRTHSFDDDALDEKKYRTVTKVYVNGDNTRSRSPSPQHTQYKVSNLQSQESFNKKVASNTNTQQSLYVVNTKASKTHKGSESDSDSDSQFKKSQKRYRVLGTSDSALNFIGNKTFSTPSHTGYHNRSFDEANIVTTKTILPSRLQSVPPVTNTHRTIIQLEVDRDKKIRETQKVEADFVDSRYVVKQPKSDDDPHSKTLYKVTNTSGPAEHALWRTGRARSMDSLNNLPGDASRLRTFEQTDGNRLYVVNSSVSDPRGWYKSTIDINENHPEQKNHNTSLEGAYHPRPDNYVTEKTVYYVKEKTPSSRSPYRSYSTEFVSPDSGQGTEVASSDGENESRHKFERVERIYEVKSEPEVPDHLKSTESLSNDLRVLRGKILIQNRLDGSEHTDDDFDENANLFDTSFHLGKDNPLYSSDPDLRASLEREEQAEISRQLNHDITFETVDKIAHKFKGASGQGEYFNVSHMF</sequence>
<feature type="compositionally biased region" description="Polar residues" evidence="1">
    <location>
        <begin position="556"/>
        <end position="565"/>
    </location>
</feature>
<feature type="compositionally biased region" description="Basic and acidic residues" evidence="1">
    <location>
        <begin position="732"/>
        <end position="745"/>
    </location>
</feature>
<feature type="region of interest" description="Disordered" evidence="1">
    <location>
        <begin position="2603"/>
        <end position="2627"/>
    </location>
</feature>
<feature type="compositionally biased region" description="Low complexity" evidence="1">
    <location>
        <begin position="110"/>
        <end position="119"/>
    </location>
</feature>
<feature type="region of interest" description="Disordered" evidence="1">
    <location>
        <begin position="2157"/>
        <end position="2195"/>
    </location>
</feature>
<feature type="compositionally biased region" description="Low complexity" evidence="1">
    <location>
        <begin position="131"/>
        <end position="163"/>
    </location>
</feature>
<feature type="compositionally biased region" description="Low complexity" evidence="1">
    <location>
        <begin position="2837"/>
        <end position="2847"/>
    </location>
</feature>
<feature type="region of interest" description="Disordered" evidence="1">
    <location>
        <begin position="1189"/>
        <end position="1272"/>
    </location>
</feature>
<feature type="compositionally biased region" description="Polar residues" evidence="1">
    <location>
        <begin position="1649"/>
        <end position="1659"/>
    </location>
</feature>
<evidence type="ECO:0000313" key="2">
    <source>
        <dbReference type="EnsemblMetazoa" id="BGLB021031-PB"/>
    </source>
</evidence>
<feature type="compositionally biased region" description="Polar residues" evidence="1">
    <location>
        <begin position="1719"/>
        <end position="1728"/>
    </location>
</feature>
<dbReference type="KEGG" id="bgt:106075768"/>
<dbReference type="VEuPathDB" id="VectorBase:BGLAX_026649"/>
<feature type="region of interest" description="Disordered" evidence="1">
    <location>
        <begin position="1622"/>
        <end position="2048"/>
    </location>
</feature>
<feature type="compositionally biased region" description="Basic and acidic residues" evidence="1">
    <location>
        <begin position="755"/>
        <end position="771"/>
    </location>
</feature>
<feature type="compositionally biased region" description="Polar residues" evidence="1">
    <location>
        <begin position="223"/>
        <end position="232"/>
    </location>
</feature>
<feature type="compositionally biased region" description="Pro residues" evidence="1">
    <location>
        <begin position="286"/>
        <end position="300"/>
    </location>
</feature>
<feature type="region of interest" description="Disordered" evidence="1">
    <location>
        <begin position="1444"/>
        <end position="1607"/>
    </location>
</feature>
<feature type="compositionally biased region" description="Low complexity" evidence="1">
    <location>
        <begin position="847"/>
        <end position="856"/>
    </location>
</feature>
<feature type="compositionally biased region" description="Basic and acidic residues" evidence="1">
    <location>
        <begin position="2441"/>
        <end position="2457"/>
    </location>
</feature>
<feature type="compositionally biased region" description="Basic and acidic residues" evidence="1">
    <location>
        <begin position="1303"/>
        <end position="1316"/>
    </location>
</feature>
<feature type="compositionally biased region" description="Basic and acidic residues" evidence="1">
    <location>
        <begin position="634"/>
        <end position="652"/>
    </location>
</feature>
<feature type="region of interest" description="Disordered" evidence="1">
    <location>
        <begin position="2834"/>
        <end position="2871"/>
    </location>
</feature>
<feature type="compositionally biased region" description="Basic and acidic residues" evidence="1">
    <location>
        <begin position="1577"/>
        <end position="1594"/>
    </location>
</feature>
<feature type="region of interest" description="Disordered" evidence="1">
    <location>
        <begin position="551"/>
        <end position="863"/>
    </location>
</feature>
<evidence type="ECO:0000313" key="3">
    <source>
        <dbReference type="Proteomes" id="UP000076420"/>
    </source>
</evidence>
<feature type="compositionally biased region" description="Basic and acidic residues" evidence="1">
    <location>
        <begin position="1462"/>
        <end position="1483"/>
    </location>
</feature>
<feature type="compositionally biased region" description="Polar residues" evidence="1">
    <location>
        <begin position="1980"/>
        <end position="1993"/>
    </location>
</feature>
<feature type="compositionally biased region" description="Basic and acidic residues" evidence="1">
    <location>
        <begin position="1884"/>
        <end position="1898"/>
    </location>
</feature>
<organism evidence="2 3">
    <name type="scientific">Biomphalaria glabrata</name>
    <name type="common">Bloodfluke planorb</name>
    <name type="synonym">Freshwater snail</name>
    <dbReference type="NCBI Taxonomy" id="6526"/>
    <lineage>
        <taxon>Eukaryota</taxon>
        <taxon>Metazoa</taxon>
        <taxon>Spiralia</taxon>
        <taxon>Lophotrochozoa</taxon>
        <taxon>Mollusca</taxon>
        <taxon>Gastropoda</taxon>
        <taxon>Heterobranchia</taxon>
        <taxon>Euthyneura</taxon>
        <taxon>Panpulmonata</taxon>
        <taxon>Hygrophila</taxon>
        <taxon>Lymnaeoidea</taxon>
        <taxon>Planorbidae</taxon>
        <taxon>Biomphalaria</taxon>
    </lineage>
</organism>
<feature type="compositionally biased region" description="Basic and acidic residues" evidence="1">
    <location>
        <begin position="786"/>
        <end position="796"/>
    </location>
</feature>
<dbReference type="EnsemblMetazoa" id="BGLB021031-RA">
    <property type="protein sequence ID" value="BGLB021031-PA"/>
    <property type="gene ID" value="BGLB021031"/>
</dbReference>
<feature type="compositionally biased region" description="Polar residues" evidence="1">
    <location>
        <begin position="948"/>
        <end position="962"/>
    </location>
</feature>
<feature type="compositionally biased region" description="Basic and acidic residues" evidence="1">
    <location>
        <begin position="1538"/>
        <end position="1567"/>
    </location>
</feature>
<dbReference type="Proteomes" id="UP000076420">
    <property type="component" value="Unassembled WGS sequence"/>
</dbReference>
<feature type="compositionally biased region" description="Basic and acidic residues" evidence="1">
    <location>
        <begin position="1333"/>
        <end position="1342"/>
    </location>
</feature>
<feature type="compositionally biased region" description="Polar residues" evidence="1">
    <location>
        <begin position="1860"/>
        <end position="1877"/>
    </location>
</feature>
<feature type="region of interest" description="Disordered" evidence="1">
    <location>
        <begin position="2420"/>
        <end position="2457"/>
    </location>
</feature>
<feature type="compositionally biased region" description="Polar residues" evidence="1">
    <location>
        <begin position="2424"/>
        <end position="2440"/>
    </location>
</feature>
<accession>A0A2C9KLE7</accession>
<feature type="compositionally biased region" description="Polar residues" evidence="1">
    <location>
        <begin position="431"/>
        <end position="443"/>
    </location>
</feature>
<protein>
    <submittedName>
        <fullName evidence="2">Uncharacterized protein</fullName>
    </submittedName>
</protein>
<feature type="region of interest" description="Disordered" evidence="1">
    <location>
        <begin position="109"/>
        <end position="343"/>
    </location>
</feature>
<feature type="compositionally biased region" description="Basic and acidic residues" evidence="1">
    <location>
        <begin position="1909"/>
        <end position="1918"/>
    </location>
</feature>
<feature type="compositionally biased region" description="Low complexity" evidence="1">
    <location>
        <begin position="317"/>
        <end position="327"/>
    </location>
</feature>
<reference evidence="2" key="1">
    <citation type="submission" date="2020-05" db="UniProtKB">
        <authorList>
            <consortium name="EnsemblMetazoa"/>
        </authorList>
    </citation>
    <scope>IDENTIFICATION</scope>
    <source>
        <strain evidence="2">BB02</strain>
    </source>
</reference>
<name>A0A2C9KLE7_BIOGL</name>
<feature type="compositionally biased region" description="Basic and acidic residues" evidence="1">
    <location>
        <begin position="664"/>
        <end position="674"/>
    </location>
</feature>
<feature type="compositionally biased region" description="Polar residues" evidence="1">
    <location>
        <begin position="1791"/>
        <end position="1809"/>
    </location>
</feature>
<feature type="compositionally biased region" description="Polar residues" evidence="1">
    <location>
        <begin position="1835"/>
        <end position="1844"/>
    </location>
</feature>
<dbReference type="VEuPathDB" id="VectorBase:BGLB021031"/>
<feature type="region of interest" description="Disordered" evidence="1">
    <location>
        <begin position="2321"/>
        <end position="2344"/>
    </location>
</feature>
<feature type="compositionally biased region" description="Basic and acidic residues" evidence="1">
    <location>
        <begin position="963"/>
        <end position="973"/>
    </location>
</feature>
<feature type="compositionally biased region" description="Basic and acidic residues" evidence="1">
    <location>
        <begin position="595"/>
        <end position="627"/>
    </location>
</feature>